<dbReference type="EMBL" id="VSIJ01000028">
    <property type="protein sequence ID" value="TXX65705.1"/>
    <property type="molecule type" value="Genomic_DNA"/>
</dbReference>
<name>A0A0H7FZ60_VIBCL</name>
<gene>
    <name evidence="1" type="ORF">D6U24_19820</name>
    <name evidence="2" type="ORF">FXF03_09930</name>
</gene>
<protein>
    <submittedName>
        <fullName evidence="1">DUF1196 domain-containing protein</fullName>
    </submittedName>
</protein>
<sequence length="52" mass="6005">MTVPLEAFVMCVFLMPTLPFKGVAKGIYAKQHSIKSHHIHKTKMLHIDIFRL</sequence>
<evidence type="ECO:0000313" key="2">
    <source>
        <dbReference type="EMBL" id="TXX65705.1"/>
    </source>
</evidence>
<organism evidence="1 4">
    <name type="scientific">Vibrio cholerae</name>
    <dbReference type="NCBI Taxonomy" id="666"/>
    <lineage>
        <taxon>Bacteria</taxon>
        <taxon>Pseudomonadati</taxon>
        <taxon>Pseudomonadota</taxon>
        <taxon>Gammaproteobacteria</taxon>
        <taxon>Vibrionales</taxon>
        <taxon>Vibrionaceae</taxon>
        <taxon>Vibrio</taxon>
    </lineage>
</organism>
<evidence type="ECO:0000313" key="4">
    <source>
        <dbReference type="Proteomes" id="UP000471242"/>
    </source>
</evidence>
<dbReference type="AntiFam" id="ANF00258">
    <property type="entry name" value="Domain of unknown function (DUF1196)"/>
</dbReference>
<dbReference type="Proteomes" id="UP000471242">
    <property type="component" value="Unassembled WGS sequence"/>
</dbReference>
<reference evidence="2 3" key="2">
    <citation type="submission" date="2019-06" db="EMBL/GenBank/DDBJ databases">
        <title>Vibrio cholerae phylogeny based on whole-genome sequencing reveals genetic diversity and population strucutre.</title>
        <authorList>
            <person name="Zhiqiu Y."/>
            <person name="Bin L."/>
            <person name="Lingyan J."/>
        </authorList>
    </citation>
    <scope>NUCLEOTIDE SEQUENCE [LARGE SCALE GENOMIC DNA]</scope>
    <source>
        <strain evidence="2 3">N2814</strain>
    </source>
</reference>
<dbReference type="Proteomes" id="UP000323819">
    <property type="component" value="Unassembled WGS sequence"/>
</dbReference>
<comment type="caution">
    <text evidence="1">The sequence shown here is derived from an EMBL/GenBank/DDBJ whole genome shotgun (WGS) entry which is preliminary data.</text>
</comment>
<evidence type="ECO:0000313" key="1">
    <source>
        <dbReference type="EMBL" id="MVD25561.1"/>
    </source>
</evidence>
<dbReference type="AlphaFoldDB" id="A0A0H7FZ60"/>
<reference evidence="1 4" key="1">
    <citation type="submission" date="2018-09" db="EMBL/GenBank/DDBJ databases">
        <title>Genomic epidemiology reveals two lineages of Vibrio cholerae that can cause global cholera epidemics despite absence of cholera toxin gene.</title>
        <authorList>
            <person name="Wang H."/>
            <person name="Zen W."/>
            <person name="Yu H."/>
            <person name="Zhang W."/>
            <person name="Pan J."/>
            <person name="Yang C."/>
            <person name="Cui Y."/>
        </authorList>
    </citation>
    <scope>NUCLEOTIDE SEQUENCE [LARGE SCALE GENOMIC DNA]</scope>
    <source>
        <strain evidence="1 4">00-1_S85</strain>
    </source>
</reference>
<accession>A0A0H7FZ60</accession>
<proteinExistence type="predicted"/>
<evidence type="ECO:0000313" key="3">
    <source>
        <dbReference type="Proteomes" id="UP000323819"/>
    </source>
</evidence>
<dbReference type="EMBL" id="QZRB01000066">
    <property type="protein sequence ID" value="MVD25561.1"/>
    <property type="molecule type" value="Genomic_DNA"/>
</dbReference>